<evidence type="ECO:0000259" key="3">
    <source>
        <dbReference type="PROSITE" id="PS50048"/>
    </source>
</evidence>
<comment type="caution">
    <text evidence="4">The sequence shown here is derived from an EMBL/GenBank/DDBJ whole genome shotgun (WGS) entry which is preliminary data.</text>
</comment>
<reference evidence="4" key="1">
    <citation type="submission" date="2023-03" db="EMBL/GenBank/DDBJ databases">
        <title>Massive genome expansion in bonnet fungi (Mycena s.s.) driven by repeated elements and novel gene families across ecological guilds.</title>
        <authorList>
            <consortium name="Lawrence Berkeley National Laboratory"/>
            <person name="Harder C.B."/>
            <person name="Miyauchi S."/>
            <person name="Viragh M."/>
            <person name="Kuo A."/>
            <person name="Thoen E."/>
            <person name="Andreopoulos B."/>
            <person name="Lu D."/>
            <person name="Skrede I."/>
            <person name="Drula E."/>
            <person name="Henrissat B."/>
            <person name="Morin E."/>
            <person name="Kohler A."/>
            <person name="Barry K."/>
            <person name="LaButti K."/>
            <person name="Morin E."/>
            <person name="Salamov A."/>
            <person name="Lipzen A."/>
            <person name="Mereny Z."/>
            <person name="Hegedus B."/>
            <person name="Baldrian P."/>
            <person name="Stursova M."/>
            <person name="Weitz H."/>
            <person name="Taylor A."/>
            <person name="Grigoriev I.V."/>
            <person name="Nagy L.G."/>
            <person name="Martin F."/>
            <person name="Kauserud H."/>
        </authorList>
    </citation>
    <scope>NUCLEOTIDE SEQUENCE</scope>
    <source>
        <strain evidence="4">9284</strain>
    </source>
</reference>
<dbReference type="AlphaFoldDB" id="A0AAD7FSC2"/>
<dbReference type="SMART" id="SM00066">
    <property type="entry name" value="GAL4"/>
    <property type="match status" value="1"/>
</dbReference>
<dbReference type="GO" id="GO:0000981">
    <property type="term" value="F:DNA-binding transcription factor activity, RNA polymerase II-specific"/>
    <property type="evidence" value="ECO:0007669"/>
    <property type="project" value="InterPro"/>
</dbReference>
<dbReference type="Proteomes" id="UP001221142">
    <property type="component" value="Unassembled WGS sequence"/>
</dbReference>
<dbReference type="Gene3D" id="4.10.240.10">
    <property type="entry name" value="Zn(2)-C6 fungal-type DNA-binding domain"/>
    <property type="match status" value="1"/>
</dbReference>
<dbReference type="PROSITE" id="PS50048">
    <property type="entry name" value="ZN2_CY6_FUNGAL_2"/>
    <property type="match status" value="1"/>
</dbReference>
<dbReference type="SUPFAM" id="SSF57701">
    <property type="entry name" value="Zn2/Cys6 DNA-binding domain"/>
    <property type="match status" value="1"/>
</dbReference>
<sequence>MSDSDSSSSPSPSPGVLSPPFTIQRKRAYMACSNCRRRKIKCSNINDENGHEPCERCLKRRLECEYVAVTDPPPPRSPKTHGHGSSTKTNSTRPPCESPAFHTSGSMRLQSYPDPHLSYNVGHERRDSAFGGDGLGHGHHQFTPPRTNTSTRPLPTAQYPMEYPESAFLQPGMALIADNYAPSLRTAYNNNHIKLEQGVELGLSWEQGVAFTNRYAVLPIDSFPLLTVAQPVVHSAKAHVFGISSPYMQCCQGPT</sequence>
<evidence type="ECO:0000313" key="5">
    <source>
        <dbReference type="Proteomes" id="UP001221142"/>
    </source>
</evidence>
<keyword evidence="5" id="KW-1185">Reference proteome</keyword>
<name>A0AAD7FSC2_9AGAR</name>
<dbReference type="PANTHER" id="PTHR31668">
    <property type="entry name" value="GLUCOSE TRANSPORT TRANSCRIPTION REGULATOR RGT1-RELATED-RELATED"/>
    <property type="match status" value="1"/>
</dbReference>
<protein>
    <recommendedName>
        <fullName evidence="3">Zn(2)-C6 fungal-type domain-containing protein</fullName>
    </recommendedName>
</protein>
<dbReference type="InterPro" id="IPR050797">
    <property type="entry name" value="Carb_Metab_Trans_Reg"/>
</dbReference>
<dbReference type="InterPro" id="IPR036864">
    <property type="entry name" value="Zn2-C6_fun-type_DNA-bd_sf"/>
</dbReference>
<dbReference type="GO" id="GO:0008270">
    <property type="term" value="F:zinc ion binding"/>
    <property type="evidence" value="ECO:0007669"/>
    <property type="project" value="InterPro"/>
</dbReference>
<organism evidence="4 5">
    <name type="scientific">Roridomyces roridus</name>
    <dbReference type="NCBI Taxonomy" id="1738132"/>
    <lineage>
        <taxon>Eukaryota</taxon>
        <taxon>Fungi</taxon>
        <taxon>Dikarya</taxon>
        <taxon>Basidiomycota</taxon>
        <taxon>Agaricomycotina</taxon>
        <taxon>Agaricomycetes</taxon>
        <taxon>Agaricomycetidae</taxon>
        <taxon>Agaricales</taxon>
        <taxon>Marasmiineae</taxon>
        <taxon>Mycenaceae</taxon>
        <taxon>Roridomyces</taxon>
    </lineage>
</organism>
<keyword evidence="1" id="KW-0539">Nucleus</keyword>
<proteinExistence type="predicted"/>
<dbReference type="InterPro" id="IPR001138">
    <property type="entry name" value="Zn2Cys6_DnaBD"/>
</dbReference>
<feature type="compositionally biased region" description="Low complexity" evidence="2">
    <location>
        <begin position="1"/>
        <end position="10"/>
    </location>
</feature>
<evidence type="ECO:0000256" key="2">
    <source>
        <dbReference type="SAM" id="MobiDB-lite"/>
    </source>
</evidence>
<dbReference type="Pfam" id="PF00172">
    <property type="entry name" value="Zn_clus"/>
    <property type="match status" value="1"/>
</dbReference>
<feature type="domain" description="Zn(2)-C6 fungal-type" evidence="3">
    <location>
        <begin position="31"/>
        <end position="66"/>
    </location>
</feature>
<dbReference type="CDD" id="cd00067">
    <property type="entry name" value="GAL4"/>
    <property type="match status" value="1"/>
</dbReference>
<gene>
    <name evidence="4" type="ORF">FB45DRAFT_911092</name>
</gene>
<accession>A0AAD7FSC2</accession>
<evidence type="ECO:0000256" key="1">
    <source>
        <dbReference type="ARBA" id="ARBA00023242"/>
    </source>
</evidence>
<feature type="region of interest" description="Disordered" evidence="2">
    <location>
        <begin position="69"/>
        <end position="111"/>
    </location>
</feature>
<feature type="region of interest" description="Disordered" evidence="2">
    <location>
        <begin position="1"/>
        <end position="22"/>
    </location>
</feature>
<evidence type="ECO:0000313" key="4">
    <source>
        <dbReference type="EMBL" id="KAJ7635240.1"/>
    </source>
</evidence>
<dbReference type="PANTHER" id="PTHR31668:SF30">
    <property type="entry name" value="ZN(II)2CYS6 TRANSCRIPTION FACTOR (EUROFUNG)"/>
    <property type="match status" value="1"/>
</dbReference>
<dbReference type="EMBL" id="JARKIF010000007">
    <property type="protein sequence ID" value="KAJ7635240.1"/>
    <property type="molecule type" value="Genomic_DNA"/>
</dbReference>
<feature type="compositionally biased region" description="Polar residues" evidence="2">
    <location>
        <begin position="83"/>
        <end position="93"/>
    </location>
</feature>
<dbReference type="PROSITE" id="PS00463">
    <property type="entry name" value="ZN2_CY6_FUNGAL_1"/>
    <property type="match status" value="1"/>
</dbReference>